<accession>A0A8S9UY17</accession>
<feature type="coiled-coil region" evidence="1">
    <location>
        <begin position="93"/>
        <end position="175"/>
    </location>
</feature>
<reference evidence="2" key="1">
    <citation type="submission" date="2020-03" db="EMBL/GenBank/DDBJ databases">
        <title>Hybrid Assembly of Korean Phytophthora infestans isolates.</title>
        <authorList>
            <person name="Prokchorchik M."/>
            <person name="Lee Y."/>
            <person name="Seo J."/>
            <person name="Cho J.-H."/>
            <person name="Park Y.-E."/>
            <person name="Jang D.-C."/>
            <person name="Im J.-S."/>
            <person name="Choi J.-G."/>
            <person name="Park H.-J."/>
            <person name="Lee G.-B."/>
            <person name="Lee Y.-G."/>
            <person name="Hong S.-Y."/>
            <person name="Cho K."/>
            <person name="Sohn K.H."/>
        </authorList>
    </citation>
    <scope>NUCLEOTIDE SEQUENCE</scope>
    <source>
        <strain evidence="2">KR_2_A2</strain>
    </source>
</reference>
<dbReference type="SUPFAM" id="SSF57997">
    <property type="entry name" value="Tropomyosin"/>
    <property type="match status" value="1"/>
</dbReference>
<dbReference type="EMBL" id="JAACNO010000657">
    <property type="protein sequence ID" value="KAF4145995.1"/>
    <property type="molecule type" value="Genomic_DNA"/>
</dbReference>
<evidence type="ECO:0000256" key="1">
    <source>
        <dbReference type="SAM" id="Coils"/>
    </source>
</evidence>
<protein>
    <submittedName>
        <fullName evidence="2">Uncharacterized protein</fullName>
    </submittedName>
</protein>
<name>A0A8S9UY17_PHYIN</name>
<proteinExistence type="predicted"/>
<dbReference type="AlphaFoldDB" id="A0A8S9UY17"/>
<comment type="caution">
    <text evidence="2">The sequence shown here is derived from an EMBL/GenBank/DDBJ whole genome shotgun (WGS) entry which is preliminary data.</text>
</comment>
<evidence type="ECO:0000313" key="2">
    <source>
        <dbReference type="EMBL" id="KAF4145995.1"/>
    </source>
</evidence>
<evidence type="ECO:0000313" key="3">
    <source>
        <dbReference type="Proteomes" id="UP000704712"/>
    </source>
</evidence>
<organism evidence="2 3">
    <name type="scientific">Phytophthora infestans</name>
    <name type="common">Potato late blight agent</name>
    <name type="synonym">Botrytis infestans</name>
    <dbReference type="NCBI Taxonomy" id="4787"/>
    <lineage>
        <taxon>Eukaryota</taxon>
        <taxon>Sar</taxon>
        <taxon>Stramenopiles</taxon>
        <taxon>Oomycota</taxon>
        <taxon>Peronosporomycetes</taxon>
        <taxon>Peronosporales</taxon>
        <taxon>Peronosporaceae</taxon>
        <taxon>Phytophthora</taxon>
    </lineage>
</organism>
<gene>
    <name evidence="2" type="ORF">GN958_ATG04818</name>
</gene>
<dbReference type="Proteomes" id="UP000704712">
    <property type="component" value="Unassembled WGS sequence"/>
</dbReference>
<sequence length="299" mass="33652">MRRCRSLLPPTEEAAAAAEQGKATKRIQVPSLVDLCLRFVTKHFESVCMDRIVAFPEAEAALIGSMPSNLVHRTVINLVKGNKRVKAKNRAMVKTLESALQRARLEIEQLECAAASRPRQIEHKLHLKFLQRKMDSIRNSLSSAESENRRLATAAKNAEKNKCRLEAKIDALKAENISISKATKQTQKREMELKKKTGEGWKSHKSAEWSIYQDTSPIAPFKRRCTAPRYWRIVVPRESGEYKDRQSVVETKTVTNVSQAASCRGIQHSLPEVNAHTNQAIKRTSLQNAMSAHNCTTVV</sequence>
<keyword evidence="1" id="KW-0175">Coiled coil</keyword>